<accession>A0A845QGP8</accession>
<keyword evidence="2" id="KW-1185">Reference proteome</keyword>
<proteinExistence type="predicted"/>
<evidence type="ECO:0000313" key="2">
    <source>
        <dbReference type="Proteomes" id="UP000446866"/>
    </source>
</evidence>
<gene>
    <name evidence="1" type="ORF">D0435_02725</name>
</gene>
<dbReference type="EMBL" id="QXWK01000003">
    <property type="protein sequence ID" value="NBH60586.1"/>
    <property type="molecule type" value="Genomic_DNA"/>
</dbReference>
<comment type="caution">
    <text evidence="1">The sequence shown here is derived from an EMBL/GenBank/DDBJ whole genome shotgun (WGS) entry which is preliminary data.</text>
</comment>
<evidence type="ECO:0000313" key="1">
    <source>
        <dbReference type="EMBL" id="NBH60586.1"/>
    </source>
</evidence>
<dbReference type="AlphaFoldDB" id="A0A845QGP8"/>
<sequence length="149" mass="17330">MRTKRTKFNGTVLQSNIFNSCYYALRSYPFLQKVQVNLCEIDAYGYRQSFIDKIHEKVDIEKQISVMDEAFATVPDKYIDAVKYCLFTKDSKAVQQDTVVYTYGVDYAEVCVWLDKLIYQYAVLSGWPVPQRVEEITLLIYEDGTIELG</sequence>
<reference evidence="1 2" key="1">
    <citation type="submission" date="2018-08" db="EMBL/GenBank/DDBJ databases">
        <title>Murine metabolic-syndrome-specific gut microbial biobank.</title>
        <authorList>
            <person name="Liu C."/>
        </authorList>
    </citation>
    <scope>NUCLEOTIDE SEQUENCE [LARGE SCALE GENOMIC DNA]</scope>
    <source>
        <strain evidence="1 2">28</strain>
    </source>
</reference>
<dbReference type="Proteomes" id="UP000446866">
    <property type="component" value="Unassembled WGS sequence"/>
</dbReference>
<organism evidence="1 2">
    <name type="scientific">Anaerotruncus colihominis</name>
    <dbReference type="NCBI Taxonomy" id="169435"/>
    <lineage>
        <taxon>Bacteria</taxon>
        <taxon>Bacillati</taxon>
        <taxon>Bacillota</taxon>
        <taxon>Clostridia</taxon>
        <taxon>Eubacteriales</taxon>
        <taxon>Oscillospiraceae</taxon>
        <taxon>Anaerotruncus</taxon>
    </lineage>
</organism>
<name>A0A845QGP8_9FIRM</name>
<dbReference type="RefSeq" id="WP_160200886.1">
    <property type="nucleotide sequence ID" value="NZ_QXWK01000003.1"/>
</dbReference>
<protein>
    <submittedName>
        <fullName evidence="1">Uncharacterized protein</fullName>
    </submittedName>
</protein>